<evidence type="ECO:0000259" key="5">
    <source>
        <dbReference type="Pfam" id="PF01266"/>
    </source>
</evidence>
<dbReference type="Gene3D" id="3.50.50.60">
    <property type="entry name" value="FAD/NAD(P)-binding domain"/>
    <property type="match status" value="1"/>
</dbReference>
<protein>
    <submittedName>
        <fullName evidence="7">FAD-binding oxidoreductase</fullName>
    </submittedName>
</protein>
<keyword evidence="3" id="KW-0285">Flavoprotein</keyword>
<dbReference type="SUPFAM" id="SSF51905">
    <property type="entry name" value="FAD/NAD(P)-binding domain"/>
    <property type="match status" value="1"/>
</dbReference>
<reference evidence="7 8" key="1">
    <citation type="submission" date="2019-04" db="EMBL/GenBank/DDBJ databases">
        <title>Genome analysis of Streptococcus suis strain WUSS424.</title>
        <authorList>
            <person name="Chen H."/>
            <person name="Gao X."/>
            <person name="Wu Z."/>
        </authorList>
    </citation>
    <scope>NUCLEOTIDE SEQUENCE [LARGE SCALE GENOMIC DNA]</scope>
    <source>
        <strain evidence="7 8">WUSS424</strain>
    </source>
</reference>
<evidence type="ECO:0000256" key="2">
    <source>
        <dbReference type="ARBA" id="ARBA00009410"/>
    </source>
</evidence>
<evidence type="ECO:0000256" key="3">
    <source>
        <dbReference type="ARBA" id="ARBA00022630"/>
    </source>
</evidence>
<name>A0A4T2GQ22_STRSU</name>
<dbReference type="EMBL" id="SSXO01000002">
    <property type="protein sequence ID" value="TII00192.1"/>
    <property type="molecule type" value="Genomic_DNA"/>
</dbReference>
<dbReference type="EMBL" id="SSXO01000001">
    <property type="protein sequence ID" value="TII00912.1"/>
    <property type="molecule type" value="Genomic_DNA"/>
</dbReference>
<organism evidence="7 8">
    <name type="scientific">Streptococcus suis</name>
    <dbReference type="NCBI Taxonomy" id="1307"/>
    <lineage>
        <taxon>Bacteria</taxon>
        <taxon>Bacillati</taxon>
        <taxon>Bacillota</taxon>
        <taxon>Bacilli</taxon>
        <taxon>Lactobacillales</taxon>
        <taxon>Streptococcaceae</taxon>
        <taxon>Streptococcus</taxon>
    </lineage>
</organism>
<gene>
    <name evidence="7" type="ORF">FAJ39_00845</name>
    <name evidence="6" type="ORF">FAJ39_03745</name>
</gene>
<proteinExistence type="inferred from homology"/>
<sequence length="371" mass="41586">MKKEIIIIGGGIVGSTAAYYLSKSPDLSIRLVDEGIGTATRAAAGIICPWMAQKKNKDWYRLTSSGASFYRQLMADLRADGINDLPFQVTGTIGLKSRKDLIEKVEKIALDRREDAPVIGQIQQLEKEELLGYLPLLKDEFFGLHLEGGGRVDGGKLLDILHQQFLENGGQIFRQKVGLKDEQTVLVGQEEWKADHILLTAGAWLPDLLEPIGYQVDVRPQKGQLFELDTHFDTENWPVCMPYGEIDILPFSQGRIIVGATHEDDMGYDLELDHDKIQAMRDRSQEFMPQLADFPIARTRIGTRAYTSTYSPFYGQVADQDHLWVTSGLGSTGLTNGPYIGWQIAMEILGKETNFDRTAYTPDNYITKVKN</sequence>
<dbReference type="PANTHER" id="PTHR13847:SF286">
    <property type="entry name" value="D-AMINO ACID DEHYDROGENASE"/>
    <property type="match status" value="1"/>
</dbReference>
<keyword evidence="4" id="KW-0560">Oxidoreductase</keyword>
<dbReference type="Proteomes" id="UP000305165">
    <property type="component" value="Unassembled WGS sequence"/>
</dbReference>
<dbReference type="InterPro" id="IPR006076">
    <property type="entry name" value="FAD-dep_OxRdtase"/>
</dbReference>
<dbReference type="InterPro" id="IPR036188">
    <property type="entry name" value="FAD/NAD-bd_sf"/>
</dbReference>
<dbReference type="Pfam" id="PF01266">
    <property type="entry name" value="DAO"/>
    <property type="match status" value="1"/>
</dbReference>
<accession>A0A4T2GQ22</accession>
<dbReference type="OrthoDB" id="9805337at2"/>
<evidence type="ECO:0000313" key="6">
    <source>
        <dbReference type="EMBL" id="TII00192.1"/>
    </source>
</evidence>
<evidence type="ECO:0000256" key="4">
    <source>
        <dbReference type="ARBA" id="ARBA00023002"/>
    </source>
</evidence>
<feature type="domain" description="FAD dependent oxidoreductase" evidence="5">
    <location>
        <begin position="5"/>
        <end position="345"/>
    </location>
</feature>
<evidence type="ECO:0000313" key="7">
    <source>
        <dbReference type="EMBL" id="TII00912.1"/>
    </source>
</evidence>
<dbReference type="AlphaFoldDB" id="A0A4T2GQ22"/>
<dbReference type="GO" id="GO:0016491">
    <property type="term" value="F:oxidoreductase activity"/>
    <property type="evidence" value="ECO:0007669"/>
    <property type="project" value="UniProtKB-KW"/>
</dbReference>
<comment type="caution">
    <text evidence="7">The sequence shown here is derived from an EMBL/GenBank/DDBJ whole genome shotgun (WGS) entry which is preliminary data.</text>
</comment>
<dbReference type="GO" id="GO:0005737">
    <property type="term" value="C:cytoplasm"/>
    <property type="evidence" value="ECO:0007669"/>
    <property type="project" value="TreeGrafter"/>
</dbReference>
<dbReference type="Gene3D" id="3.30.9.10">
    <property type="entry name" value="D-Amino Acid Oxidase, subunit A, domain 2"/>
    <property type="match status" value="1"/>
</dbReference>
<dbReference type="SUPFAM" id="SSF54373">
    <property type="entry name" value="FAD-linked reductases, C-terminal domain"/>
    <property type="match status" value="1"/>
</dbReference>
<dbReference type="PANTHER" id="PTHR13847">
    <property type="entry name" value="SARCOSINE DEHYDROGENASE-RELATED"/>
    <property type="match status" value="1"/>
</dbReference>
<evidence type="ECO:0000256" key="1">
    <source>
        <dbReference type="ARBA" id="ARBA00001974"/>
    </source>
</evidence>
<evidence type="ECO:0000313" key="8">
    <source>
        <dbReference type="Proteomes" id="UP000305165"/>
    </source>
</evidence>
<comment type="similarity">
    <text evidence="2">Belongs to the DadA oxidoreductase family.</text>
</comment>
<comment type="cofactor">
    <cofactor evidence="1">
        <name>FAD</name>
        <dbReference type="ChEBI" id="CHEBI:57692"/>
    </cofactor>
</comment>